<feature type="compositionally biased region" description="Basic and acidic residues" evidence="1">
    <location>
        <begin position="392"/>
        <end position="402"/>
    </location>
</feature>
<protein>
    <submittedName>
        <fullName evidence="2">Uncharacterized protein</fullName>
    </submittedName>
</protein>
<feature type="region of interest" description="Disordered" evidence="1">
    <location>
        <begin position="392"/>
        <end position="460"/>
    </location>
</feature>
<evidence type="ECO:0000313" key="3">
    <source>
        <dbReference type="Proteomes" id="UP000275078"/>
    </source>
</evidence>
<feature type="compositionally biased region" description="Low complexity" evidence="1">
    <location>
        <begin position="321"/>
        <end position="333"/>
    </location>
</feature>
<keyword evidence="3" id="KW-1185">Reference proteome</keyword>
<feature type="region of interest" description="Disordered" evidence="1">
    <location>
        <begin position="518"/>
        <end position="539"/>
    </location>
</feature>
<accession>A0A3N4HVW2</accession>
<dbReference type="EMBL" id="ML119718">
    <property type="protein sequence ID" value="RPA77982.1"/>
    <property type="molecule type" value="Genomic_DNA"/>
</dbReference>
<name>A0A3N4HVW2_ASCIM</name>
<organism evidence="2 3">
    <name type="scientific">Ascobolus immersus RN42</name>
    <dbReference type="NCBI Taxonomy" id="1160509"/>
    <lineage>
        <taxon>Eukaryota</taxon>
        <taxon>Fungi</taxon>
        <taxon>Dikarya</taxon>
        <taxon>Ascomycota</taxon>
        <taxon>Pezizomycotina</taxon>
        <taxon>Pezizomycetes</taxon>
        <taxon>Pezizales</taxon>
        <taxon>Ascobolaceae</taxon>
        <taxon>Ascobolus</taxon>
    </lineage>
</organism>
<reference evidence="2 3" key="1">
    <citation type="journal article" date="2018" name="Nat. Ecol. Evol.">
        <title>Pezizomycetes genomes reveal the molecular basis of ectomycorrhizal truffle lifestyle.</title>
        <authorList>
            <person name="Murat C."/>
            <person name="Payen T."/>
            <person name="Noel B."/>
            <person name="Kuo A."/>
            <person name="Morin E."/>
            <person name="Chen J."/>
            <person name="Kohler A."/>
            <person name="Krizsan K."/>
            <person name="Balestrini R."/>
            <person name="Da Silva C."/>
            <person name="Montanini B."/>
            <person name="Hainaut M."/>
            <person name="Levati E."/>
            <person name="Barry K.W."/>
            <person name="Belfiori B."/>
            <person name="Cichocki N."/>
            <person name="Clum A."/>
            <person name="Dockter R.B."/>
            <person name="Fauchery L."/>
            <person name="Guy J."/>
            <person name="Iotti M."/>
            <person name="Le Tacon F."/>
            <person name="Lindquist E.A."/>
            <person name="Lipzen A."/>
            <person name="Malagnac F."/>
            <person name="Mello A."/>
            <person name="Molinier V."/>
            <person name="Miyauchi S."/>
            <person name="Poulain J."/>
            <person name="Riccioni C."/>
            <person name="Rubini A."/>
            <person name="Sitrit Y."/>
            <person name="Splivallo R."/>
            <person name="Traeger S."/>
            <person name="Wang M."/>
            <person name="Zifcakova L."/>
            <person name="Wipf D."/>
            <person name="Zambonelli A."/>
            <person name="Paolocci F."/>
            <person name="Nowrousian M."/>
            <person name="Ottonello S."/>
            <person name="Baldrian P."/>
            <person name="Spatafora J.W."/>
            <person name="Henrissat B."/>
            <person name="Nagy L.G."/>
            <person name="Aury J.M."/>
            <person name="Wincker P."/>
            <person name="Grigoriev I.V."/>
            <person name="Bonfante P."/>
            <person name="Martin F.M."/>
        </authorList>
    </citation>
    <scope>NUCLEOTIDE SEQUENCE [LARGE SCALE GENOMIC DNA]</scope>
    <source>
        <strain evidence="2 3">RN42</strain>
    </source>
</reference>
<feature type="compositionally biased region" description="Pro residues" evidence="1">
    <location>
        <begin position="274"/>
        <end position="284"/>
    </location>
</feature>
<dbReference type="Proteomes" id="UP000275078">
    <property type="component" value="Unassembled WGS sequence"/>
</dbReference>
<sequence>MPSSSQQLTVRPVETQTIYPATEFRLVIFKNLTETNRSKGFKQWEYAKRSTQTTTLEISLQEIEYHARPDRSLATAFSKLGPKRSLHILNYIRELNEGETDFNFHWVVMSLRCNGKSHRNDIPDTMWCICARVPRDANIGFGFTPLSKQFGILEDLSQGGVLQFHGIGTPPRQQTPPQILKQTREQILEAAMRQALPPPAPPVQQQAQQQQARPALLAPPPALAQPHVANYPPPPPPPLSMGLQPGPAMTSLCMPPPPPPPPAQPQQSMQALGAPPPPPPPPPSTQAQQHMQRFGGQSIPPPPPPPSMQAAGRPPMPQPQQFPAATQEQSQASAKEEEALAVMIAENKRQQELLMNSIVEGLVPAVPEVDVAAADAEVEAHQKELEEIERKLRKFKVNDQQRRMPLLLRQSSSSDVESLSSGTTDSESEGPRTPRLEYARPSRSHKSSHKSKSSYDYDQADYDRAGYMRSSYDEMLELEKKRRERAAKATRLSAVERNQWRSGYGAYSAFSMDAVPRQPDYSRRCGRDSYNGSGYGGMDQRSEYSADSIKQFAECSLLSIVPVPSDLEVVKVDS</sequence>
<dbReference type="STRING" id="1160509.A0A3N4HVW2"/>
<feature type="region of interest" description="Disordered" evidence="1">
    <location>
        <begin position="222"/>
        <end position="338"/>
    </location>
</feature>
<feature type="compositionally biased region" description="Low complexity" evidence="1">
    <location>
        <begin position="411"/>
        <end position="421"/>
    </location>
</feature>
<gene>
    <name evidence="2" type="ORF">BJ508DRAFT_416803</name>
</gene>
<feature type="compositionally biased region" description="Basic and acidic residues" evidence="1">
    <location>
        <begin position="429"/>
        <end position="440"/>
    </location>
</feature>
<proteinExistence type="predicted"/>
<feature type="compositionally biased region" description="Pro residues" evidence="1">
    <location>
        <begin position="254"/>
        <end position="264"/>
    </location>
</feature>
<evidence type="ECO:0000313" key="2">
    <source>
        <dbReference type="EMBL" id="RPA77982.1"/>
    </source>
</evidence>
<feature type="compositionally biased region" description="Basic residues" evidence="1">
    <location>
        <begin position="442"/>
        <end position="452"/>
    </location>
</feature>
<evidence type="ECO:0000256" key="1">
    <source>
        <dbReference type="SAM" id="MobiDB-lite"/>
    </source>
</evidence>
<dbReference type="AlphaFoldDB" id="A0A3N4HVW2"/>